<organism evidence="1">
    <name type="scientific">bioreactor metagenome</name>
    <dbReference type="NCBI Taxonomy" id="1076179"/>
    <lineage>
        <taxon>unclassified sequences</taxon>
        <taxon>metagenomes</taxon>
        <taxon>ecological metagenomes</taxon>
    </lineage>
</organism>
<reference evidence="1" key="1">
    <citation type="submission" date="2019-08" db="EMBL/GenBank/DDBJ databases">
        <authorList>
            <person name="Kucharzyk K."/>
            <person name="Murdoch R.W."/>
            <person name="Higgins S."/>
            <person name="Loffler F."/>
        </authorList>
    </citation>
    <scope>NUCLEOTIDE SEQUENCE</scope>
</reference>
<dbReference type="AlphaFoldDB" id="A0A645F5I5"/>
<name>A0A645F5I5_9ZZZZ</name>
<proteinExistence type="predicted"/>
<sequence>MHSSGYEMALSWNSNFGDIGYNLGATYSFYENMIDKTGEVDEQYPWLLSAGYPRGIRRGYNAIGLFESYEEIAASPTQTFSDVQPGDIRYEDINGDGIIDRNDQVVIGYGDVPRIFYGINAGLTYKNIGFNILFQGAGNVTTYLSGKVAYPFFSNGTIYEHQLDYWTAENQSNPLPNISRLYSNVNNSQSSSFWIRDSKYLRLKNVEVYYDLPTHLLGRSSISGLRLFVNGYNLYAWYNDDLPLDPEDRGNSDTMPLTRNISFGLSVKF</sequence>
<dbReference type="EMBL" id="VSSQ01055736">
    <property type="protein sequence ID" value="MPN09618.1"/>
    <property type="molecule type" value="Genomic_DNA"/>
</dbReference>
<protein>
    <recommendedName>
        <fullName evidence="2">TonB-dependent receptor SusC</fullName>
    </recommendedName>
</protein>
<accession>A0A645F5I5</accession>
<evidence type="ECO:0008006" key="2">
    <source>
        <dbReference type="Google" id="ProtNLM"/>
    </source>
</evidence>
<evidence type="ECO:0000313" key="1">
    <source>
        <dbReference type="EMBL" id="MPN09618.1"/>
    </source>
</evidence>
<comment type="caution">
    <text evidence="1">The sequence shown here is derived from an EMBL/GenBank/DDBJ whole genome shotgun (WGS) entry which is preliminary data.</text>
</comment>
<gene>
    <name evidence="1" type="ORF">SDC9_156909</name>
</gene>
<dbReference type="SUPFAM" id="SSF56935">
    <property type="entry name" value="Porins"/>
    <property type="match status" value="1"/>
</dbReference>